<dbReference type="PRINTS" id="PR00237">
    <property type="entry name" value="GPCRRHODOPSN"/>
</dbReference>
<evidence type="ECO:0000313" key="10">
    <source>
        <dbReference type="Proteomes" id="UP001652625"/>
    </source>
</evidence>
<keyword evidence="4" id="KW-0297">G-protein coupled receptor</keyword>
<feature type="transmembrane region" description="Helical" evidence="8">
    <location>
        <begin position="15"/>
        <end position="35"/>
    </location>
</feature>
<comment type="subcellular location">
    <subcellularLocation>
        <location evidence="1">Membrane</location>
        <topology evidence="1">Multi-pass membrane protein</topology>
    </subcellularLocation>
</comment>
<feature type="transmembrane region" description="Helical" evidence="8">
    <location>
        <begin position="47"/>
        <end position="67"/>
    </location>
</feature>
<keyword evidence="10" id="KW-1185">Reference proteome</keyword>
<feature type="transmembrane region" description="Helical" evidence="8">
    <location>
        <begin position="121"/>
        <end position="148"/>
    </location>
</feature>
<gene>
    <name evidence="11" type="primary">LOC105846237</name>
</gene>
<feature type="transmembrane region" description="Helical" evidence="8">
    <location>
        <begin position="262"/>
        <end position="284"/>
    </location>
</feature>
<dbReference type="CDD" id="cd00637">
    <property type="entry name" value="7tm_classA_rhodopsin-like"/>
    <property type="match status" value="1"/>
</dbReference>
<evidence type="ECO:0000313" key="11">
    <source>
        <dbReference type="RefSeq" id="XP_065659127.1"/>
    </source>
</evidence>
<dbReference type="PANTHER" id="PTHR45695">
    <property type="entry name" value="LEUCOKININ RECEPTOR-RELATED"/>
    <property type="match status" value="1"/>
</dbReference>
<feature type="transmembrane region" description="Helical" evidence="8">
    <location>
        <begin position="226"/>
        <end position="247"/>
    </location>
</feature>
<proteinExistence type="predicted"/>
<feature type="transmembrane region" description="Helical" evidence="8">
    <location>
        <begin position="168"/>
        <end position="191"/>
    </location>
</feature>
<evidence type="ECO:0000256" key="4">
    <source>
        <dbReference type="ARBA" id="ARBA00023040"/>
    </source>
</evidence>
<name>A0ABM4CBS9_HYDVU</name>
<keyword evidence="6 11" id="KW-0675">Receptor</keyword>
<feature type="transmembrane region" description="Helical" evidence="8">
    <location>
        <begin position="87"/>
        <end position="109"/>
    </location>
</feature>
<dbReference type="RefSeq" id="XP_065659127.1">
    <property type="nucleotide sequence ID" value="XM_065803055.1"/>
</dbReference>
<dbReference type="SUPFAM" id="SSF81321">
    <property type="entry name" value="Family A G protein-coupled receptor-like"/>
    <property type="match status" value="1"/>
</dbReference>
<evidence type="ECO:0000256" key="1">
    <source>
        <dbReference type="ARBA" id="ARBA00004141"/>
    </source>
</evidence>
<evidence type="ECO:0000256" key="8">
    <source>
        <dbReference type="SAM" id="Phobius"/>
    </source>
</evidence>
<evidence type="ECO:0000256" key="3">
    <source>
        <dbReference type="ARBA" id="ARBA00022989"/>
    </source>
</evidence>
<evidence type="ECO:0000256" key="5">
    <source>
        <dbReference type="ARBA" id="ARBA00023136"/>
    </source>
</evidence>
<keyword evidence="5 8" id="KW-0472">Membrane</keyword>
<dbReference type="Pfam" id="PF00001">
    <property type="entry name" value="7tm_1"/>
    <property type="match status" value="1"/>
</dbReference>
<accession>A0ABM4CBS9</accession>
<evidence type="ECO:0000256" key="7">
    <source>
        <dbReference type="ARBA" id="ARBA00023224"/>
    </source>
</evidence>
<dbReference type="InterPro" id="IPR017452">
    <property type="entry name" value="GPCR_Rhodpsn_7TM"/>
</dbReference>
<dbReference type="InterPro" id="IPR000276">
    <property type="entry name" value="GPCR_Rhodpsn"/>
</dbReference>
<reference evidence="11" key="1">
    <citation type="submission" date="2025-08" db="UniProtKB">
        <authorList>
            <consortium name="RefSeq"/>
        </authorList>
    </citation>
    <scope>IDENTIFICATION</scope>
</reference>
<dbReference type="Gene3D" id="1.20.1070.10">
    <property type="entry name" value="Rhodopsin 7-helix transmembrane proteins"/>
    <property type="match status" value="1"/>
</dbReference>
<evidence type="ECO:0000256" key="2">
    <source>
        <dbReference type="ARBA" id="ARBA00022692"/>
    </source>
</evidence>
<dbReference type="PANTHER" id="PTHR45695:SF9">
    <property type="entry name" value="LEUCOKININ RECEPTOR"/>
    <property type="match status" value="1"/>
</dbReference>
<organism evidence="10 11">
    <name type="scientific">Hydra vulgaris</name>
    <name type="common">Hydra</name>
    <name type="synonym">Hydra attenuata</name>
    <dbReference type="NCBI Taxonomy" id="6087"/>
    <lineage>
        <taxon>Eukaryota</taxon>
        <taxon>Metazoa</taxon>
        <taxon>Cnidaria</taxon>
        <taxon>Hydrozoa</taxon>
        <taxon>Hydroidolina</taxon>
        <taxon>Anthoathecata</taxon>
        <taxon>Aplanulata</taxon>
        <taxon>Hydridae</taxon>
        <taxon>Hydra</taxon>
    </lineage>
</organism>
<protein>
    <submittedName>
        <fullName evidence="11">Neuropeptide Y receptor type 2</fullName>
    </submittedName>
</protein>
<dbReference type="Proteomes" id="UP001652625">
    <property type="component" value="Chromosome 08"/>
</dbReference>
<dbReference type="PROSITE" id="PS50262">
    <property type="entry name" value="G_PROTEIN_RECEP_F1_2"/>
    <property type="match status" value="1"/>
</dbReference>
<evidence type="ECO:0000259" key="9">
    <source>
        <dbReference type="PROSITE" id="PS50262"/>
    </source>
</evidence>
<keyword evidence="2 8" id="KW-0812">Transmembrane</keyword>
<keyword evidence="3 8" id="KW-1133">Transmembrane helix</keyword>
<feature type="domain" description="G-protein coupled receptors family 1 profile" evidence="9">
    <location>
        <begin position="26"/>
        <end position="281"/>
    </location>
</feature>
<evidence type="ECO:0000256" key="6">
    <source>
        <dbReference type="ARBA" id="ARBA00023170"/>
    </source>
</evidence>
<dbReference type="GeneID" id="105846237"/>
<keyword evidence="7" id="KW-0807">Transducer</keyword>
<sequence>MTENSPISTFFEVGVNTFIIVGGVVGNIFILVLIAKRKNMHNITNYFVFNLALADLAISVIVIPFTMAHTLKYWKPRELECKIVMPILEHFAGVCVLTHTSLSIARHLIVSSRTNKQLVSLRYIVLIIVLIWLVAFLIISVGLMGVFANFILDHKKSCTLVFKGHGKVVYTVIVFVVTYIIPMTLTGFSYYRIHRTISSNMTSLKNHMSKEIYVCRQRSSKRLDRILWTMYIFFGTTTLPLQAYYFADGLNIIPQWDHNQKIWSLFISLFYLQVVTNPFVMLYMGSEYRRELFSCCFNHCIHKTSLKVKGSILGRGLGYIKRKPTRETNC</sequence>